<name>A0A0K2TXF9_LEPSM</name>
<reference evidence="1" key="1">
    <citation type="submission" date="2014-05" db="EMBL/GenBank/DDBJ databases">
        <authorList>
            <person name="Chronopoulou M."/>
        </authorList>
    </citation>
    <scope>NUCLEOTIDE SEQUENCE</scope>
    <source>
        <tissue evidence="1">Whole organism</tissue>
    </source>
</reference>
<protein>
    <submittedName>
        <fullName evidence="1">Uncharacterized protein</fullName>
    </submittedName>
</protein>
<dbReference type="EMBL" id="HACA01012991">
    <property type="protein sequence ID" value="CDW30352.1"/>
    <property type="molecule type" value="Transcribed_RNA"/>
</dbReference>
<accession>A0A0K2TXF9</accession>
<evidence type="ECO:0000313" key="1">
    <source>
        <dbReference type="EMBL" id="CDW30352.1"/>
    </source>
</evidence>
<organism evidence="1">
    <name type="scientific">Lepeophtheirus salmonis</name>
    <name type="common">Salmon louse</name>
    <name type="synonym">Caligus salmonis</name>
    <dbReference type="NCBI Taxonomy" id="72036"/>
    <lineage>
        <taxon>Eukaryota</taxon>
        <taxon>Metazoa</taxon>
        <taxon>Ecdysozoa</taxon>
        <taxon>Arthropoda</taxon>
        <taxon>Crustacea</taxon>
        <taxon>Multicrustacea</taxon>
        <taxon>Hexanauplia</taxon>
        <taxon>Copepoda</taxon>
        <taxon>Siphonostomatoida</taxon>
        <taxon>Caligidae</taxon>
        <taxon>Lepeophtheirus</taxon>
    </lineage>
</organism>
<sequence>YLTILVANSPGQNLKLIAHQNDIPISPLLHALCGKWHRLVATKYRGDHVLQFEVPKSLLKVANRFFTIFGYTLGYGRNIFYAASCTWPTRQRDIPLLPFQIFRLFCELWI</sequence>
<feature type="non-terminal residue" evidence="1">
    <location>
        <position position="1"/>
    </location>
</feature>
<proteinExistence type="predicted"/>
<dbReference type="AlphaFoldDB" id="A0A0K2TXF9"/>
<feature type="non-terminal residue" evidence="1">
    <location>
        <position position="110"/>
    </location>
</feature>